<evidence type="ECO:0000313" key="4">
    <source>
        <dbReference type="Proteomes" id="UP000009192"/>
    </source>
</evidence>
<keyword evidence="4" id="KW-1185">Reference proteome</keyword>
<feature type="region of interest" description="Disordered" evidence="1">
    <location>
        <begin position="329"/>
        <end position="349"/>
    </location>
</feature>
<dbReference type="AlphaFoldDB" id="B4KX29"/>
<dbReference type="KEGG" id="dmo:Dmoj_GI11395"/>
<dbReference type="SUPFAM" id="SSF54695">
    <property type="entry name" value="POZ domain"/>
    <property type="match status" value="1"/>
</dbReference>
<dbReference type="OrthoDB" id="7492888at2759"/>
<name>B4KX29_DROMO</name>
<dbReference type="SMART" id="SM00225">
    <property type="entry name" value="BTB"/>
    <property type="match status" value="1"/>
</dbReference>
<dbReference type="Proteomes" id="UP000009192">
    <property type="component" value="Unassembled WGS sequence"/>
</dbReference>
<feature type="domain" description="BTB" evidence="2">
    <location>
        <begin position="20"/>
        <end position="83"/>
    </location>
</feature>
<dbReference type="PANTHER" id="PTHR45774">
    <property type="entry name" value="BTB/POZ DOMAIN-CONTAINING"/>
    <property type="match status" value="1"/>
</dbReference>
<evidence type="ECO:0000256" key="1">
    <source>
        <dbReference type="SAM" id="MobiDB-lite"/>
    </source>
</evidence>
<sequence>MITTWMRDSLADILRTNRHADCKFIIETAEGSKVFQCHKLIFSCASEVFDRMLYGNYNESSSGEVKLNDVEPKVFEKFREYVYGYDDERLEVYDFDTLVKLAEFGNKYLVESIKEDCVRHLLYRKEMFDTDELLRLFQCAHTLNYSLLIDHVSRDLKNHAKRVLNHSAIYQFSTDVFKSYIEVVESRLSEPERFNLIEMYIKYNDLDGPDTAATDTESEHDTAAIDTESEDEKTDTNGLVATPAIEGKGKMNREYISELLGLIDFCKFTAKDFYEGPGKSSLLTLQQKYENLYKIARSCSHVSAQEELETKLGNSFLSSSCHSYHEMQQSYMSRSSRRGDSMKTDMIYD</sequence>
<dbReference type="PANTHER" id="PTHR45774:SF4">
    <property type="entry name" value="AXUNDEAD, ISOFORM F"/>
    <property type="match status" value="1"/>
</dbReference>
<gene>
    <name evidence="3" type="primary">Dmoj\GI11395</name>
    <name evidence="3" type="ORF">Dmoj_GI11395</name>
</gene>
<dbReference type="PROSITE" id="PS50097">
    <property type="entry name" value="BTB"/>
    <property type="match status" value="1"/>
</dbReference>
<feature type="region of interest" description="Disordered" evidence="1">
    <location>
        <begin position="210"/>
        <end position="236"/>
    </location>
</feature>
<dbReference type="GO" id="GO:0005829">
    <property type="term" value="C:cytosol"/>
    <property type="evidence" value="ECO:0007669"/>
    <property type="project" value="TreeGrafter"/>
</dbReference>
<dbReference type="GO" id="GO:0022008">
    <property type="term" value="P:neurogenesis"/>
    <property type="evidence" value="ECO:0007669"/>
    <property type="project" value="TreeGrafter"/>
</dbReference>
<dbReference type="EMBL" id="CH933809">
    <property type="protein sequence ID" value="EDW19672.1"/>
    <property type="molecule type" value="Genomic_DNA"/>
</dbReference>
<proteinExistence type="predicted"/>
<dbReference type="OMA" id="NSWLRDS"/>
<dbReference type="Pfam" id="PF00651">
    <property type="entry name" value="BTB"/>
    <property type="match status" value="1"/>
</dbReference>
<dbReference type="InterPro" id="IPR011333">
    <property type="entry name" value="SKP1/BTB/POZ_sf"/>
</dbReference>
<dbReference type="HOGENOM" id="CLU_069231_0_0_1"/>
<evidence type="ECO:0000313" key="3">
    <source>
        <dbReference type="EMBL" id="EDW19672.1"/>
    </source>
</evidence>
<dbReference type="InParanoid" id="B4KX29"/>
<protein>
    <recommendedName>
        <fullName evidence="2">BTB domain-containing protein</fullName>
    </recommendedName>
</protein>
<dbReference type="CDD" id="cd18186">
    <property type="entry name" value="BTB_POZ_ZBTB_KLHL-like"/>
    <property type="match status" value="1"/>
</dbReference>
<reference evidence="3 4" key="1">
    <citation type="journal article" date="2007" name="Nature">
        <title>Evolution of genes and genomes on the Drosophila phylogeny.</title>
        <authorList>
            <consortium name="Drosophila 12 Genomes Consortium"/>
            <person name="Clark A.G."/>
            <person name="Eisen M.B."/>
            <person name="Smith D.R."/>
            <person name="Bergman C.M."/>
            <person name="Oliver B."/>
            <person name="Markow T.A."/>
            <person name="Kaufman T.C."/>
            <person name="Kellis M."/>
            <person name="Gelbart W."/>
            <person name="Iyer V.N."/>
            <person name="Pollard D.A."/>
            <person name="Sackton T.B."/>
            <person name="Larracuente A.M."/>
            <person name="Singh N.D."/>
            <person name="Abad J.P."/>
            <person name="Abt D.N."/>
            <person name="Adryan B."/>
            <person name="Aguade M."/>
            <person name="Akashi H."/>
            <person name="Anderson W.W."/>
            <person name="Aquadro C.F."/>
            <person name="Ardell D.H."/>
            <person name="Arguello R."/>
            <person name="Artieri C.G."/>
            <person name="Barbash D.A."/>
            <person name="Barker D."/>
            <person name="Barsanti P."/>
            <person name="Batterham P."/>
            <person name="Batzoglou S."/>
            <person name="Begun D."/>
            <person name="Bhutkar A."/>
            <person name="Blanco E."/>
            <person name="Bosak S.A."/>
            <person name="Bradley R.K."/>
            <person name="Brand A.D."/>
            <person name="Brent M.R."/>
            <person name="Brooks A.N."/>
            <person name="Brown R.H."/>
            <person name="Butlin R.K."/>
            <person name="Caggese C."/>
            <person name="Calvi B.R."/>
            <person name="Bernardo de Carvalho A."/>
            <person name="Caspi A."/>
            <person name="Castrezana S."/>
            <person name="Celniker S.E."/>
            <person name="Chang J.L."/>
            <person name="Chapple C."/>
            <person name="Chatterji S."/>
            <person name="Chinwalla A."/>
            <person name="Civetta A."/>
            <person name="Clifton S.W."/>
            <person name="Comeron J.M."/>
            <person name="Costello J.C."/>
            <person name="Coyne J.A."/>
            <person name="Daub J."/>
            <person name="David R.G."/>
            <person name="Delcher A.L."/>
            <person name="Delehaunty K."/>
            <person name="Do C.B."/>
            <person name="Ebling H."/>
            <person name="Edwards K."/>
            <person name="Eickbush T."/>
            <person name="Evans J.D."/>
            <person name="Filipski A."/>
            <person name="Findeiss S."/>
            <person name="Freyhult E."/>
            <person name="Fulton L."/>
            <person name="Fulton R."/>
            <person name="Garcia A.C."/>
            <person name="Gardiner A."/>
            <person name="Garfield D.A."/>
            <person name="Garvin B.E."/>
            <person name="Gibson G."/>
            <person name="Gilbert D."/>
            <person name="Gnerre S."/>
            <person name="Godfrey J."/>
            <person name="Good R."/>
            <person name="Gotea V."/>
            <person name="Gravely B."/>
            <person name="Greenberg A.J."/>
            <person name="Griffiths-Jones S."/>
            <person name="Gross S."/>
            <person name="Guigo R."/>
            <person name="Gustafson E.A."/>
            <person name="Haerty W."/>
            <person name="Hahn M.W."/>
            <person name="Halligan D.L."/>
            <person name="Halpern A.L."/>
            <person name="Halter G.M."/>
            <person name="Han M.V."/>
            <person name="Heger A."/>
            <person name="Hillier L."/>
            <person name="Hinrichs A.S."/>
            <person name="Holmes I."/>
            <person name="Hoskins R.A."/>
            <person name="Hubisz M.J."/>
            <person name="Hultmark D."/>
            <person name="Huntley M.A."/>
            <person name="Jaffe D.B."/>
            <person name="Jagadeeshan S."/>
            <person name="Jeck W.R."/>
            <person name="Johnson J."/>
            <person name="Jones C.D."/>
            <person name="Jordan W.C."/>
            <person name="Karpen G.H."/>
            <person name="Kataoka E."/>
            <person name="Keightley P.D."/>
            <person name="Kheradpour P."/>
            <person name="Kirkness E.F."/>
            <person name="Koerich L.B."/>
            <person name="Kristiansen K."/>
            <person name="Kudrna D."/>
            <person name="Kulathinal R.J."/>
            <person name="Kumar S."/>
            <person name="Kwok R."/>
            <person name="Lander E."/>
            <person name="Langley C.H."/>
            <person name="Lapoint R."/>
            <person name="Lazzaro B.P."/>
            <person name="Lee S.J."/>
            <person name="Levesque L."/>
            <person name="Li R."/>
            <person name="Lin C.F."/>
            <person name="Lin M.F."/>
            <person name="Lindblad-Toh K."/>
            <person name="Llopart A."/>
            <person name="Long M."/>
            <person name="Low L."/>
            <person name="Lozovsky E."/>
            <person name="Lu J."/>
            <person name="Luo M."/>
            <person name="Machado C.A."/>
            <person name="Makalowski W."/>
            <person name="Marzo M."/>
            <person name="Matsuda M."/>
            <person name="Matzkin L."/>
            <person name="McAllister B."/>
            <person name="McBride C.S."/>
            <person name="McKernan B."/>
            <person name="McKernan K."/>
            <person name="Mendez-Lago M."/>
            <person name="Minx P."/>
            <person name="Mollenhauer M.U."/>
            <person name="Montooth K."/>
            <person name="Mount S.M."/>
            <person name="Mu X."/>
            <person name="Myers E."/>
            <person name="Negre B."/>
            <person name="Newfeld S."/>
            <person name="Nielsen R."/>
            <person name="Noor M.A."/>
            <person name="O'Grady P."/>
            <person name="Pachter L."/>
            <person name="Papaceit M."/>
            <person name="Parisi M.J."/>
            <person name="Parisi M."/>
            <person name="Parts L."/>
            <person name="Pedersen J.S."/>
            <person name="Pesole G."/>
            <person name="Phillippy A.M."/>
            <person name="Ponting C.P."/>
            <person name="Pop M."/>
            <person name="Porcelli D."/>
            <person name="Powell J.R."/>
            <person name="Prohaska S."/>
            <person name="Pruitt K."/>
            <person name="Puig M."/>
            <person name="Quesneville H."/>
            <person name="Ram K.R."/>
            <person name="Rand D."/>
            <person name="Rasmussen M.D."/>
            <person name="Reed L.K."/>
            <person name="Reenan R."/>
            <person name="Reily A."/>
            <person name="Remington K.A."/>
            <person name="Rieger T.T."/>
            <person name="Ritchie M.G."/>
            <person name="Robin C."/>
            <person name="Rogers Y.H."/>
            <person name="Rohde C."/>
            <person name="Rozas J."/>
            <person name="Rubenfield M.J."/>
            <person name="Ruiz A."/>
            <person name="Russo S."/>
            <person name="Salzberg S.L."/>
            <person name="Sanchez-Gracia A."/>
            <person name="Saranga D.J."/>
            <person name="Sato H."/>
            <person name="Schaeffer S.W."/>
            <person name="Schatz M.C."/>
            <person name="Schlenke T."/>
            <person name="Schwartz R."/>
            <person name="Segarra C."/>
            <person name="Singh R.S."/>
            <person name="Sirot L."/>
            <person name="Sirota M."/>
            <person name="Sisneros N.B."/>
            <person name="Smith C.D."/>
            <person name="Smith T.F."/>
            <person name="Spieth J."/>
            <person name="Stage D.E."/>
            <person name="Stark A."/>
            <person name="Stephan W."/>
            <person name="Strausberg R.L."/>
            <person name="Strempel S."/>
            <person name="Sturgill D."/>
            <person name="Sutton G."/>
            <person name="Sutton G.G."/>
            <person name="Tao W."/>
            <person name="Teichmann S."/>
            <person name="Tobari Y.N."/>
            <person name="Tomimura Y."/>
            <person name="Tsolas J.M."/>
            <person name="Valente V.L."/>
            <person name="Venter E."/>
            <person name="Venter J.C."/>
            <person name="Vicario S."/>
            <person name="Vieira F.G."/>
            <person name="Vilella A.J."/>
            <person name="Villasante A."/>
            <person name="Walenz B."/>
            <person name="Wang J."/>
            <person name="Wasserman M."/>
            <person name="Watts T."/>
            <person name="Wilson D."/>
            <person name="Wilson R.K."/>
            <person name="Wing R.A."/>
            <person name="Wolfner M.F."/>
            <person name="Wong A."/>
            <person name="Wong G.K."/>
            <person name="Wu C.I."/>
            <person name="Wu G."/>
            <person name="Yamamoto D."/>
            <person name="Yang H.P."/>
            <person name="Yang S.P."/>
            <person name="Yorke J.A."/>
            <person name="Yoshida K."/>
            <person name="Zdobnov E."/>
            <person name="Zhang P."/>
            <person name="Zhang Y."/>
            <person name="Zimin A.V."/>
            <person name="Baldwin J."/>
            <person name="Abdouelleil A."/>
            <person name="Abdulkadir J."/>
            <person name="Abebe A."/>
            <person name="Abera B."/>
            <person name="Abreu J."/>
            <person name="Acer S.C."/>
            <person name="Aftuck L."/>
            <person name="Alexander A."/>
            <person name="An P."/>
            <person name="Anderson E."/>
            <person name="Anderson S."/>
            <person name="Arachi H."/>
            <person name="Azer M."/>
            <person name="Bachantsang P."/>
            <person name="Barry A."/>
            <person name="Bayul T."/>
            <person name="Berlin A."/>
            <person name="Bessette D."/>
            <person name="Bloom T."/>
            <person name="Blye J."/>
            <person name="Boguslavskiy L."/>
            <person name="Bonnet C."/>
            <person name="Boukhgalter B."/>
            <person name="Bourzgui I."/>
            <person name="Brown A."/>
            <person name="Cahill P."/>
            <person name="Channer S."/>
            <person name="Cheshatsang Y."/>
            <person name="Chuda L."/>
            <person name="Citroen M."/>
            <person name="Collymore A."/>
            <person name="Cooke P."/>
            <person name="Costello M."/>
            <person name="D'Aco K."/>
            <person name="Daza R."/>
            <person name="De Haan G."/>
            <person name="DeGray S."/>
            <person name="DeMaso C."/>
            <person name="Dhargay N."/>
            <person name="Dooley K."/>
            <person name="Dooley E."/>
            <person name="Doricent M."/>
            <person name="Dorje P."/>
            <person name="Dorjee K."/>
            <person name="Dupes A."/>
            <person name="Elong R."/>
            <person name="Falk J."/>
            <person name="Farina A."/>
            <person name="Faro S."/>
            <person name="Ferguson D."/>
            <person name="Fisher S."/>
            <person name="Foley C.D."/>
            <person name="Franke A."/>
            <person name="Friedrich D."/>
            <person name="Gadbois L."/>
            <person name="Gearin G."/>
            <person name="Gearin C.R."/>
            <person name="Giannoukos G."/>
            <person name="Goode T."/>
            <person name="Graham J."/>
            <person name="Grandbois E."/>
            <person name="Grewal S."/>
            <person name="Gyaltsen K."/>
            <person name="Hafez N."/>
            <person name="Hagos B."/>
            <person name="Hall J."/>
            <person name="Henson C."/>
            <person name="Hollinger A."/>
            <person name="Honan T."/>
            <person name="Huard M.D."/>
            <person name="Hughes L."/>
            <person name="Hurhula B."/>
            <person name="Husby M.E."/>
            <person name="Kamat A."/>
            <person name="Kanga B."/>
            <person name="Kashin S."/>
            <person name="Khazanovich D."/>
            <person name="Kisner P."/>
            <person name="Lance K."/>
            <person name="Lara M."/>
            <person name="Lee W."/>
            <person name="Lennon N."/>
            <person name="Letendre F."/>
            <person name="LeVine R."/>
            <person name="Lipovsky A."/>
            <person name="Liu X."/>
            <person name="Liu J."/>
            <person name="Liu S."/>
            <person name="Lokyitsang T."/>
            <person name="Lokyitsang Y."/>
            <person name="Lubonja R."/>
            <person name="Lui A."/>
            <person name="MacDonald P."/>
            <person name="Magnisalis V."/>
            <person name="Maru K."/>
            <person name="Matthews C."/>
            <person name="McCusker W."/>
            <person name="McDonough S."/>
            <person name="Mehta T."/>
            <person name="Meldrim J."/>
            <person name="Meneus L."/>
            <person name="Mihai O."/>
            <person name="Mihalev A."/>
            <person name="Mihova T."/>
            <person name="Mittelman R."/>
            <person name="Mlenga V."/>
            <person name="Montmayeur A."/>
            <person name="Mulrain L."/>
            <person name="Navidi A."/>
            <person name="Naylor J."/>
            <person name="Negash T."/>
            <person name="Nguyen T."/>
            <person name="Nguyen N."/>
            <person name="Nicol R."/>
            <person name="Norbu C."/>
            <person name="Norbu N."/>
            <person name="Novod N."/>
            <person name="O'Neill B."/>
            <person name="Osman S."/>
            <person name="Markiewicz E."/>
            <person name="Oyono O.L."/>
            <person name="Patti C."/>
            <person name="Phunkhang P."/>
            <person name="Pierre F."/>
            <person name="Priest M."/>
            <person name="Raghuraman S."/>
            <person name="Rege F."/>
            <person name="Reyes R."/>
            <person name="Rise C."/>
            <person name="Rogov P."/>
            <person name="Ross K."/>
            <person name="Ryan E."/>
            <person name="Settipalli S."/>
            <person name="Shea T."/>
            <person name="Sherpa N."/>
            <person name="Shi L."/>
            <person name="Shih D."/>
            <person name="Sparrow T."/>
            <person name="Spaulding J."/>
            <person name="Stalker J."/>
            <person name="Stange-Thomann N."/>
            <person name="Stavropoulos S."/>
            <person name="Stone C."/>
            <person name="Strader C."/>
            <person name="Tesfaye S."/>
            <person name="Thomson T."/>
            <person name="Thoulutsang Y."/>
            <person name="Thoulutsang D."/>
            <person name="Topham K."/>
            <person name="Topping I."/>
            <person name="Tsamla T."/>
            <person name="Vassiliev H."/>
            <person name="Vo A."/>
            <person name="Wangchuk T."/>
            <person name="Wangdi T."/>
            <person name="Weiand M."/>
            <person name="Wilkinson J."/>
            <person name="Wilson A."/>
            <person name="Yadav S."/>
            <person name="Young G."/>
            <person name="Yu Q."/>
            <person name="Zembek L."/>
            <person name="Zhong D."/>
            <person name="Zimmer A."/>
            <person name="Zwirko Z."/>
            <person name="Jaffe D.B."/>
            <person name="Alvarez P."/>
            <person name="Brockman W."/>
            <person name="Butler J."/>
            <person name="Chin C."/>
            <person name="Gnerre S."/>
            <person name="Grabherr M."/>
            <person name="Kleber M."/>
            <person name="Mauceli E."/>
            <person name="MacCallum I."/>
        </authorList>
    </citation>
    <scope>NUCLEOTIDE SEQUENCE [LARGE SCALE GENOMIC DNA]</scope>
    <source>
        <strain evidence="4">Tucson 15081-1352.22</strain>
    </source>
</reference>
<dbReference type="InterPro" id="IPR000210">
    <property type="entry name" value="BTB/POZ_dom"/>
</dbReference>
<accession>B4KX29</accession>
<dbReference type="PhylomeDB" id="B4KX29"/>
<organism evidence="3 4">
    <name type="scientific">Drosophila mojavensis</name>
    <name type="common">Fruit fly</name>
    <dbReference type="NCBI Taxonomy" id="7230"/>
    <lineage>
        <taxon>Eukaryota</taxon>
        <taxon>Metazoa</taxon>
        <taxon>Ecdysozoa</taxon>
        <taxon>Arthropoda</taxon>
        <taxon>Hexapoda</taxon>
        <taxon>Insecta</taxon>
        <taxon>Pterygota</taxon>
        <taxon>Neoptera</taxon>
        <taxon>Endopterygota</taxon>
        <taxon>Diptera</taxon>
        <taxon>Brachycera</taxon>
        <taxon>Muscomorpha</taxon>
        <taxon>Ephydroidea</taxon>
        <taxon>Drosophilidae</taxon>
        <taxon>Drosophila</taxon>
    </lineage>
</organism>
<evidence type="ECO:0000259" key="2">
    <source>
        <dbReference type="PROSITE" id="PS50097"/>
    </source>
</evidence>
<dbReference type="Gene3D" id="3.30.710.10">
    <property type="entry name" value="Potassium Channel Kv1.1, Chain A"/>
    <property type="match status" value="1"/>
</dbReference>
<dbReference type="eggNOG" id="KOG2075">
    <property type="taxonomic scope" value="Eukaryota"/>
</dbReference>